<name>A0A1H7LGH9_9GAMM</name>
<dbReference type="AlphaFoldDB" id="A0A1H7LGH9"/>
<dbReference type="EMBL" id="FOAA01000007">
    <property type="protein sequence ID" value="SEK97919.1"/>
    <property type="molecule type" value="Genomic_DNA"/>
</dbReference>
<dbReference type="RefSeq" id="WP_238627790.1">
    <property type="nucleotide sequence ID" value="NZ_FOAA01000007.1"/>
</dbReference>
<dbReference type="Proteomes" id="UP000199256">
    <property type="component" value="Unassembled WGS sequence"/>
</dbReference>
<dbReference type="STRING" id="1396821.SAMN05444515_107128"/>
<accession>A0A1H7LGH9</accession>
<gene>
    <name evidence="2" type="ORF">SAMN05444515_107128</name>
</gene>
<dbReference type="Pfam" id="PF09361">
    <property type="entry name" value="Phasin_2"/>
    <property type="match status" value="1"/>
</dbReference>
<dbReference type="InterPro" id="IPR018968">
    <property type="entry name" value="Phasin"/>
</dbReference>
<evidence type="ECO:0000313" key="3">
    <source>
        <dbReference type="Proteomes" id="UP000199256"/>
    </source>
</evidence>
<feature type="domain" description="Phasin" evidence="1">
    <location>
        <begin position="6"/>
        <end position="104"/>
    </location>
</feature>
<proteinExistence type="predicted"/>
<keyword evidence="3" id="KW-1185">Reference proteome</keyword>
<sequence length="122" mass="13620">MNEMFETFSKANQSVFDTLCKVNEINQKAMEKLLSQQLDLTTAMVDVSMKNIELVSKAKGYQELLSGQADLARDCSQTLMTSYKQGHDVLNEARESMTKLMDESVKSAEETVKQATSIKKAA</sequence>
<reference evidence="3" key="1">
    <citation type="submission" date="2016-10" db="EMBL/GenBank/DDBJ databases">
        <authorList>
            <person name="Varghese N."/>
            <person name="Submissions S."/>
        </authorList>
    </citation>
    <scope>NUCLEOTIDE SEQUENCE [LARGE SCALE GENOMIC DNA]</scope>
    <source>
        <strain evidence="3">DSM 241</strain>
    </source>
</reference>
<organism evidence="2 3">
    <name type="scientific">Ectothiorhodospira marina</name>
    <dbReference type="NCBI Taxonomy" id="1396821"/>
    <lineage>
        <taxon>Bacteria</taxon>
        <taxon>Pseudomonadati</taxon>
        <taxon>Pseudomonadota</taxon>
        <taxon>Gammaproteobacteria</taxon>
        <taxon>Chromatiales</taxon>
        <taxon>Ectothiorhodospiraceae</taxon>
        <taxon>Ectothiorhodospira</taxon>
    </lineage>
</organism>
<evidence type="ECO:0000313" key="2">
    <source>
        <dbReference type="EMBL" id="SEK97919.1"/>
    </source>
</evidence>
<evidence type="ECO:0000259" key="1">
    <source>
        <dbReference type="Pfam" id="PF09361"/>
    </source>
</evidence>
<protein>
    <submittedName>
        <fullName evidence="2">Phasin protein</fullName>
    </submittedName>
</protein>